<gene>
    <name evidence="6" type="ORF">VTL71DRAFT_7059</name>
</gene>
<keyword evidence="5" id="KW-0408">Iron</keyword>
<comment type="similarity">
    <text evidence="2">Belongs to the carotenoid oxygenase family.</text>
</comment>
<evidence type="ECO:0000313" key="7">
    <source>
        <dbReference type="Proteomes" id="UP001595075"/>
    </source>
</evidence>
<dbReference type="EMBL" id="JAZHXI010000018">
    <property type="protein sequence ID" value="KAL2061682.1"/>
    <property type="molecule type" value="Genomic_DNA"/>
</dbReference>
<dbReference type="Pfam" id="PF03055">
    <property type="entry name" value="RPE65"/>
    <property type="match status" value="1"/>
</dbReference>
<name>A0ABR4BWG4_9HELO</name>
<dbReference type="Proteomes" id="UP001595075">
    <property type="component" value="Unassembled WGS sequence"/>
</dbReference>
<evidence type="ECO:0000256" key="2">
    <source>
        <dbReference type="ARBA" id="ARBA00006787"/>
    </source>
</evidence>
<dbReference type="PANTHER" id="PTHR10543">
    <property type="entry name" value="BETA-CAROTENE DIOXYGENASE"/>
    <property type="match status" value="1"/>
</dbReference>
<reference evidence="6 7" key="1">
    <citation type="journal article" date="2024" name="Commun. Biol.">
        <title>Comparative genomic analysis of thermophilic fungi reveals convergent evolutionary adaptations and gene losses.</title>
        <authorList>
            <person name="Steindorff A.S."/>
            <person name="Aguilar-Pontes M.V."/>
            <person name="Robinson A.J."/>
            <person name="Andreopoulos B."/>
            <person name="LaButti K."/>
            <person name="Kuo A."/>
            <person name="Mondo S."/>
            <person name="Riley R."/>
            <person name="Otillar R."/>
            <person name="Haridas S."/>
            <person name="Lipzen A."/>
            <person name="Grimwood J."/>
            <person name="Schmutz J."/>
            <person name="Clum A."/>
            <person name="Reid I.D."/>
            <person name="Moisan M.C."/>
            <person name="Butler G."/>
            <person name="Nguyen T.T.M."/>
            <person name="Dewar K."/>
            <person name="Conant G."/>
            <person name="Drula E."/>
            <person name="Henrissat B."/>
            <person name="Hansel C."/>
            <person name="Singer S."/>
            <person name="Hutchinson M.I."/>
            <person name="de Vries R.P."/>
            <person name="Natvig D.O."/>
            <person name="Powell A.J."/>
            <person name="Tsang A."/>
            <person name="Grigoriev I.V."/>
        </authorList>
    </citation>
    <scope>NUCLEOTIDE SEQUENCE [LARGE SCALE GENOMIC DNA]</scope>
    <source>
        <strain evidence="6 7">CBS 494.80</strain>
    </source>
</reference>
<evidence type="ECO:0000256" key="3">
    <source>
        <dbReference type="ARBA" id="ARBA00022723"/>
    </source>
</evidence>
<keyword evidence="4" id="KW-0560">Oxidoreductase</keyword>
<comment type="caution">
    <text evidence="6">The sequence shown here is derived from an EMBL/GenBank/DDBJ whole genome shotgun (WGS) entry which is preliminary data.</text>
</comment>
<dbReference type="InterPro" id="IPR004294">
    <property type="entry name" value="Carotenoid_Oase"/>
</dbReference>
<sequence length="325" mass="37142">MQMLDPNTLEPIGIASQSVLHPDLKGPSSGTHAKSDPETGDVFNYNLEFKKGTGYYRVFRSNVSTGKTSILALLVGDPAYVHSISLTKTYVILYVWNARFTYGGASVLWTKNIVDSPGPYDQDRKCMWYALKRKVVKVWSRRTHLMDLLFPRRQFIRKNDLDGKTDIIPDLIAYPNLDVVKRYYIDNLISDSHTAAVFSEDLGWRPSMRRFRLPTSPQHKNVKTAGVASGNILKAISEHTTDWKISPELPTINPRMVFKKHRCVYGLDHIGKSTLFDNLAKHDLETHTNCKGLEPAWTSSERSHILFPIQLQPRTMKTMEFCLLW</sequence>
<evidence type="ECO:0000256" key="1">
    <source>
        <dbReference type="ARBA" id="ARBA00001954"/>
    </source>
</evidence>
<organism evidence="6 7">
    <name type="scientific">Oculimacula yallundae</name>
    <dbReference type="NCBI Taxonomy" id="86028"/>
    <lineage>
        <taxon>Eukaryota</taxon>
        <taxon>Fungi</taxon>
        <taxon>Dikarya</taxon>
        <taxon>Ascomycota</taxon>
        <taxon>Pezizomycotina</taxon>
        <taxon>Leotiomycetes</taxon>
        <taxon>Helotiales</taxon>
        <taxon>Ploettnerulaceae</taxon>
        <taxon>Oculimacula</taxon>
    </lineage>
</organism>
<evidence type="ECO:0000256" key="5">
    <source>
        <dbReference type="ARBA" id="ARBA00023004"/>
    </source>
</evidence>
<proteinExistence type="inferred from homology"/>
<comment type="cofactor">
    <cofactor evidence="1">
        <name>Fe(2+)</name>
        <dbReference type="ChEBI" id="CHEBI:29033"/>
    </cofactor>
</comment>
<protein>
    <submittedName>
        <fullName evidence="6">Uncharacterized protein</fullName>
    </submittedName>
</protein>
<keyword evidence="7" id="KW-1185">Reference proteome</keyword>
<evidence type="ECO:0000313" key="6">
    <source>
        <dbReference type="EMBL" id="KAL2061682.1"/>
    </source>
</evidence>
<keyword evidence="3" id="KW-0479">Metal-binding</keyword>
<dbReference type="PANTHER" id="PTHR10543:SF24">
    <property type="entry name" value="CAROTENOID ISOMEROOXYGENASE"/>
    <property type="match status" value="1"/>
</dbReference>
<evidence type="ECO:0000256" key="4">
    <source>
        <dbReference type="ARBA" id="ARBA00023002"/>
    </source>
</evidence>
<accession>A0ABR4BWG4</accession>